<reference evidence="1 2" key="1">
    <citation type="submission" date="2019-04" db="EMBL/GenBank/DDBJ databases">
        <title>Comparative genomics and transcriptomics to analyze fruiting body development in filamentous ascomycetes.</title>
        <authorList>
            <consortium name="DOE Joint Genome Institute"/>
            <person name="Lutkenhaus R."/>
            <person name="Traeger S."/>
            <person name="Breuer J."/>
            <person name="Kuo A."/>
            <person name="Lipzen A."/>
            <person name="Pangilinan J."/>
            <person name="Dilworth D."/>
            <person name="Sandor L."/>
            <person name="Poggeler S."/>
            <person name="Barry K."/>
            <person name="Grigoriev I.V."/>
            <person name="Nowrousian M."/>
        </authorList>
    </citation>
    <scope>NUCLEOTIDE SEQUENCE [LARGE SCALE GENOMIC DNA]</scope>
    <source>
        <strain evidence="1 2">CBS 389.68</strain>
    </source>
</reference>
<evidence type="ECO:0000313" key="2">
    <source>
        <dbReference type="Proteomes" id="UP000298138"/>
    </source>
</evidence>
<sequence length="130" mass="15114">MPPDPKPNICGDRLLAMLLDRNRKYLCSGCNEFSCNEVCRRCNRLYNGVLAIQTVNWTCWACGRITAAVVMYGADHLIEHRVGLYRCLWVDCRYPRDAACQLQNRYYVAKLTRMSDEERGLGVMRKERTE</sequence>
<dbReference type="EMBL" id="ML220150">
    <property type="protein sequence ID" value="TGZ77659.1"/>
    <property type="molecule type" value="Genomic_DNA"/>
</dbReference>
<accession>A0A4S2MQN8</accession>
<name>A0A4S2MQN8_9PEZI</name>
<protein>
    <submittedName>
        <fullName evidence="1">Uncharacterized protein</fullName>
    </submittedName>
</protein>
<dbReference type="AlphaFoldDB" id="A0A4S2MQN8"/>
<organism evidence="1 2">
    <name type="scientific">Ascodesmis nigricans</name>
    <dbReference type="NCBI Taxonomy" id="341454"/>
    <lineage>
        <taxon>Eukaryota</taxon>
        <taxon>Fungi</taxon>
        <taxon>Dikarya</taxon>
        <taxon>Ascomycota</taxon>
        <taxon>Pezizomycotina</taxon>
        <taxon>Pezizomycetes</taxon>
        <taxon>Pezizales</taxon>
        <taxon>Ascodesmidaceae</taxon>
        <taxon>Ascodesmis</taxon>
    </lineage>
</organism>
<keyword evidence="2" id="KW-1185">Reference proteome</keyword>
<evidence type="ECO:0000313" key="1">
    <source>
        <dbReference type="EMBL" id="TGZ77659.1"/>
    </source>
</evidence>
<proteinExistence type="predicted"/>
<gene>
    <name evidence="1" type="ORF">EX30DRAFT_180011</name>
</gene>
<dbReference type="Proteomes" id="UP000298138">
    <property type="component" value="Unassembled WGS sequence"/>
</dbReference>
<dbReference type="InParanoid" id="A0A4S2MQN8"/>